<dbReference type="Proteomes" id="UP001151081">
    <property type="component" value="Unassembled WGS sequence"/>
</dbReference>
<keyword evidence="2" id="KW-1185">Reference proteome</keyword>
<name>A0A9X3X7L4_9BACT</name>
<dbReference type="SUPFAM" id="SSF47240">
    <property type="entry name" value="Ferritin-like"/>
    <property type="match status" value="1"/>
</dbReference>
<dbReference type="RefSeq" id="WP_272426972.1">
    <property type="nucleotide sequence ID" value="NZ_JAGTJJ010000010.1"/>
</dbReference>
<proteinExistence type="predicted"/>
<organism evidence="1 2">
    <name type="scientific">Polyangium jinanense</name>
    <dbReference type="NCBI Taxonomy" id="2829994"/>
    <lineage>
        <taxon>Bacteria</taxon>
        <taxon>Pseudomonadati</taxon>
        <taxon>Myxococcota</taxon>
        <taxon>Polyangia</taxon>
        <taxon>Polyangiales</taxon>
        <taxon>Polyangiaceae</taxon>
        <taxon>Polyangium</taxon>
    </lineage>
</organism>
<comment type="caution">
    <text evidence="1">The sequence shown here is derived from an EMBL/GenBank/DDBJ whole genome shotgun (WGS) entry which is preliminary data.</text>
</comment>
<reference evidence="1 2" key="1">
    <citation type="submission" date="2021-04" db="EMBL/GenBank/DDBJ databases">
        <title>Genome analysis of Polyangium sp.</title>
        <authorList>
            <person name="Li Y."/>
            <person name="Wang J."/>
        </authorList>
    </citation>
    <scope>NUCLEOTIDE SEQUENCE [LARGE SCALE GENOMIC DNA]</scope>
    <source>
        <strain evidence="1 2">SDU14</strain>
    </source>
</reference>
<accession>A0A9X3X7L4</accession>
<dbReference type="AlphaFoldDB" id="A0A9X3X7L4"/>
<dbReference type="InterPro" id="IPR007402">
    <property type="entry name" value="DUF455"/>
</dbReference>
<dbReference type="EMBL" id="JAGTJJ010000010">
    <property type="protein sequence ID" value="MDC3982801.1"/>
    <property type="molecule type" value="Genomic_DNA"/>
</dbReference>
<evidence type="ECO:0000313" key="2">
    <source>
        <dbReference type="Proteomes" id="UP001151081"/>
    </source>
</evidence>
<dbReference type="PANTHER" id="PTHR42782">
    <property type="entry name" value="SI:CH73-314G15.3"/>
    <property type="match status" value="1"/>
</dbReference>
<dbReference type="PANTHER" id="PTHR42782:SF4">
    <property type="entry name" value="DUF455 DOMAIN-CONTAINING PROTEIN"/>
    <property type="match status" value="1"/>
</dbReference>
<dbReference type="Pfam" id="PF04305">
    <property type="entry name" value="DUF455"/>
    <property type="match status" value="1"/>
</dbReference>
<gene>
    <name evidence="1" type="ORF">KEG57_19975</name>
</gene>
<evidence type="ECO:0000313" key="1">
    <source>
        <dbReference type="EMBL" id="MDC3982801.1"/>
    </source>
</evidence>
<sequence length="423" mass="48338">MPKIVGIDTTLTLGRFQYASMQNASTLRNTTQSLSLPIGGFRLSLPEGWRNYACAIDRSASEPILLWSLFADLKRRAKGLVVDVLGGTDPVLDTNIREQLETALRSLETQIAWYEAQHLTGAPEEHARVLQALWEAREAGAPTDVSEWLWAPIDRVPRPSRPGHMRFATRGALSSRAIYEDEVEHTRQMFHGMTDEEITTLELFARCSYEHPDMPEEFHAAMARQMFDESRHAQACINTLEDFGGTYGDLPISTGVYDFHYHHAPCEPGSKRELLWRLLLRSTFEEALSLDGFVLQIKKRAFYGQEQVTRVLGAIMSDEIFHVRSGVRWSTYLCNGDRRRAREEREQAHAFDLEQLEKIRREFVMANPEQALEELAFMRMRDAVVPKRFPFSLDISINRAARKAAGMDDEDMAQVVEWGYAKP</sequence>
<dbReference type="InterPro" id="IPR009078">
    <property type="entry name" value="Ferritin-like_SF"/>
</dbReference>
<protein>
    <submittedName>
        <fullName evidence="1">DUF455 family protein</fullName>
    </submittedName>
</protein>